<feature type="domain" description="DUF6443" evidence="2">
    <location>
        <begin position="36"/>
        <end position="154"/>
    </location>
</feature>
<dbReference type="InterPro" id="IPR022385">
    <property type="entry name" value="Rhs_assc_core"/>
</dbReference>
<feature type="signal peptide" evidence="1">
    <location>
        <begin position="1"/>
        <end position="19"/>
    </location>
</feature>
<organism evidence="3 4">
    <name type="scientific">Chryseobacterium paridis</name>
    <dbReference type="NCBI Taxonomy" id="2800328"/>
    <lineage>
        <taxon>Bacteria</taxon>
        <taxon>Pseudomonadati</taxon>
        <taxon>Bacteroidota</taxon>
        <taxon>Flavobacteriia</taxon>
        <taxon>Flavobacteriales</taxon>
        <taxon>Weeksellaceae</taxon>
        <taxon>Chryseobacterium group</taxon>
        <taxon>Chryseobacterium</taxon>
    </lineage>
</organism>
<accession>A0ABS1FQB2</accession>
<dbReference type="InterPro" id="IPR045619">
    <property type="entry name" value="DUF6443"/>
</dbReference>
<name>A0ABS1FQB2_9FLAO</name>
<dbReference type="InterPro" id="IPR050708">
    <property type="entry name" value="T6SS_VgrG/RHS"/>
</dbReference>
<dbReference type="RefSeq" id="WP_200242326.1">
    <property type="nucleotide sequence ID" value="NZ_JAENHK010000001.1"/>
</dbReference>
<gene>
    <name evidence="3" type="ORF">JHL15_02370</name>
</gene>
<feature type="chain" id="PRO_5045519704" evidence="1">
    <location>
        <begin position="20"/>
        <end position="1171"/>
    </location>
</feature>
<dbReference type="PANTHER" id="PTHR32305">
    <property type="match status" value="1"/>
</dbReference>
<dbReference type="PANTHER" id="PTHR32305:SF15">
    <property type="entry name" value="PROTEIN RHSA-RELATED"/>
    <property type="match status" value="1"/>
</dbReference>
<evidence type="ECO:0000313" key="3">
    <source>
        <dbReference type="EMBL" id="MBK1894598.1"/>
    </source>
</evidence>
<comment type="caution">
    <text evidence="3">The sequence shown here is derived from an EMBL/GenBank/DDBJ whole genome shotgun (WGS) entry which is preliminary data.</text>
</comment>
<dbReference type="Pfam" id="PF20041">
    <property type="entry name" value="DUF6443"/>
    <property type="match status" value="1"/>
</dbReference>
<keyword evidence="4" id="KW-1185">Reference proteome</keyword>
<dbReference type="Gene3D" id="2.180.10.10">
    <property type="entry name" value="RHS repeat-associated core"/>
    <property type="match status" value="1"/>
</dbReference>
<dbReference type="EMBL" id="JAENHK010000001">
    <property type="protein sequence ID" value="MBK1894598.1"/>
    <property type="molecule type" value="Genomic_DNA"/>
</dbReference>
<proteinExistence type="predicted"/>
<keyword evidence="1" id="KW-0732">Signal</keyword>
<sequence>MKKILIPIGTLLITGMVHAQLSPTENYVYSKTYLDYNTSNVATKTSETVQYFDGLGRPKQVVNIKASPQGKDVVTPIEYDGFGRQVKDYLPIPQSNTLNGAIVPTPLANATQPGIYGQEKIYAEKTLENSPLDRLLEQKQVGTAWNDKPVKFQYDANIHEDYVRKYKPTTTWDPTGKMTVTKIELLEYFLPNTLYKNTVTDEDGNKTIEFKNGKGQVVLVRKVISPTENADTYYVYNEYNQLAFVIPPGSPATPDDTALNNFCYQYRYDGKSRLVEKKLPGKGWEYMVYDKADRLVMTQDANMKPSGNWLFTKYDKFSRVLYTGIAAIGAQFSRGQVQYSTDYYIDQGQPSNEERNTTGFTNSGMAIYYGNAVYPTTIDKILSVNYYDTYPTYGFNPTFPTDTFGKPILTDNATGSNISTKSLPVMGLIKNIEDDNWTKNYTYYDTKGRVVTSHSINHLGGYTRSSSELDFAGIVKQTIIKHKRLATDTERTTREIFTYDNQNRLLTHTHQVGTGAIEYLTQNKYNELSQLEWKKVGGTSTAAPLQQVDYKYNIRGWMTQINDPTALGTDLFGYKIKYNQVEGLETPNMDYSTLKVLPKFNGNIAEVDWKTSTIPNDNIRRYGYVYDNLNRLLAGFYQKDTNPSGKEYFEKMDYDLNGNITNLKRSADLLSGDPTSKLIDNLKYDYTGNKLTKVTDEQQNPSGYPYIVTPFEITYDNNGNMTRHRDKGIDSIEYNFLDLPSLINGAPGKKQKITSYIYRADGVKVSKIYFQRPLDTTTTDYLDGFQYEFYTDSVTPPNPNGLKFVPTSEGYYDFEKNKYIYNYTDHLGNVRLSYQKGTSGIEVIEENNYYPFGLKHEGYNGLAGNPAYQYKYNGKELQETGMYDYGARMYMPDLGRWGVIDPLAEKSRRFTPYNYAINNPIRFIDPDGRSESDWIRKDGKWQYDANVTTVEQAQKMKDVDGFAKNGTVLANANINGGETGYVRLNEGGTTDFNPVYGFVDSLTDAMPMSLGGTWTTWTHENFFSFSGGNNDPDKETLNKLRPGDTFESNNMFEYMFGGYGRNTKLSGGTTGFQEALVQFGLDVEGIGNPFGKSSEPANSDTLSFSGSQAVGLNIYRGSGDRITGVGVKTQDIHLNGLSRSQKDSVSRRFNADDAKFNNQKDSVLRRIMKSR</sequence>
<evidence type="ECO:0000313" key="4">
    <source>
        <dbReference type="Proteomes" id="UP000628669"/>
    </source>
</evidence>
<reference evidence="4" key="1">
    <citation type="submission" date="2021-01" db="EMBL/GenBank/DDBJ databases">
        <title>Genome public.</title>
        <authorList>
            <person name="Liu C."/>
            <person name="Sun Q."/>
        </authorList>
    </citation>
    <scope>NUCLEOTIDE SEQUENCE [LARGE SCALE GENOMIC DNA]</scope>
    <source>
        <strain evidence="4">YIM B02567</strain>
    </source>
</reference>
<dbReference type="Proteomes" id="UP000628669">
    <property type="component" value="Unassembled WGS sequence"/>
</dbReference>
<evidence type="ECO:0000259" key="2">
    <source>
        <dbReference type="Pfam" id="PF20041"/>
    </source>
</evidence>
<protein>
    <submittedName>
        <fullName evidence="3">RHS repeat-associated core domain-containing protein</fullName>
    </submittedName>
</protein>
<dbReference type="NCBIfam" id="TIGR03696">
    <property type="entry name" value="Rhs_assc_core"/>
    <property type="match status" value="1"/>
</dbReference>
<evidence type="ECO:0000256" key="1">
    <source>
        <dbReference type="SAM" id="SignalP"/>
    </source>
</evidence>